<dbReference type="STRING" id="260086.SAMN05216207_1009102"/>
<protein>
    <submittedName>
        <fullName evidence="2">Uncharacterized protein</fullName>
    </submittedName>
</protein>
<evidence type="ECO:0000256" key="1">
    <source>
        <dbReference type="SAM" id="MobiDB-lite"/>
    </source>
</evidence>
<feature type="compositionally biased region" description="Low complexity" evidence="1">
    <location>
        <begin position="123"/>
        <end position="145"/>
    </location>
</feature>
<organism evidence="2 3">
    <name type="scientific">Pseudonocardia ammonioxydans</name>
    <dbReference type="NCBI Taxonomy" id="260086"/>
    <lineage>
        <taxon>Bacteria</taxon>
        <taxon>Bacillati</taxon>
        <taxon>Actinomycetota</taxon>
        <taxon>Actinomycetes</taxon>
        <taxon>Pseudonocardiales</taxon>
        <taxon>Pseudonocardiaceae</taxon>
        <taxon>Pseudonocardia</taxon>
    </lineage>
</organism>
<keyword evidence="3" id="KW-1185">Reference proteome</keyword>
<feature type="compositionally biased region" description="Low complexity" evidence="1">
    <location>
        <begin position="190"/>
        <end position="224"/>
    </location>
</feature>
<name>A0A1I4WTQ7_PSUAM</name>
<accession>A0A1I4WTQ7</accession>
<evidence type="ECO:0000313" key="3">
    <source>
        <dbReference type="Proteomes" id="UP000199614"/>
    </source>
</evidence>
<reference evidence="2 3" key="1">
    <citation type="submission" date="2016-10" db="EMBL/GenBank/DDBJ databases">
        <authorList>
            <person name="de Groot N.N."/>
        </authorList>
    </citation>
    <scope>NUCLEOTIDE SEQUENCE [LARGE SCALE GENOMIC DNA]</scope>
    <source>
        <strain evidence="2 3">CGMCC 4.1877</strain>
    </source>
</reference>
<evidence type="ECO:0000313" key="2">
    <source>
        <dbReference type="EMBL" id="SFN17181.1"/>
    </source>
</evidence>
<gene>
    <name evidence="2" type="ORF">SAMN05216207_1009102</name>
</gene>
<feature type="region of interest" description="Disordered" evidence="1">
    <location>
        <begin position="119"/>
        <end position="236"/>
    </location>
</feature>
<feature type="compositionally biased region" description="Pro residues" evidence="1">
    <location>
        <begin position="171"/>
        <end position="189"/>
    </location>
</feature>
<sequence>MLDAPGARYACLADPATGAVVAAHGTARWGPDPVDAGGPPGGVPVDASAVLGWAATESVPAAAGPVFADAVITTDAVYHLVRVLPRDDATLLAYLQVDRVRGNLALARRALLALPVTSDDAGHSPAPAAPAPAAHPVVPAQASAPEAERTPPLPVPLPRRAPGSVTHRPPAGLPPPALAPAAVPTPAPAAPRSTETPSETTAGTPTGTTTGEAGAEDTAAPAGPLSGPPDQPGRRWADDLRTMARILAGLRRLEG</sequence>
<dbReference type="Proteomes" id="UP000199614">
    <property type="component" value="Unassembled WGS sequence"/>
</dbReference>
<proteinExistence type="predicted"/>
<dbReference type="EMBL" id="FOUY01000009">
    <property type="protein sequence ID" value="SFN17181.1"/>
    <property type="molecule type" value="Genomic_DNA"/>
</dbReference>
<dbReference type="AlphaFoldDB" id="A0A1I4WTQ7"/>